<accession>A0A1I5NGR1</accession>
<protein>
    <submittedName>
        <fullName evidence="2">Uncharacterized protein</fullName>
    </submittedName>
</protein>
<evidence type="ECO:0000313" key="2">
    <source>
        <dbReference type="EMBL" id="SFP20892.1"/>
    </source>
</evidence>
<evidence type="ECO:0000313" key="3">
    <source>
        <dbReference type="Proteomes" id="UP000183769"/>
    </source>
</evidence>
<gene>
    <name evidence="2" type="ORF">SAMN05216277_10213</name>
</gene>
<feature type="compositionally biased region" description="Basic and acidic residues" evidence="1">
    <location>
        <begin position="83"/>
        <end position="92"/>
    </location>
</feature>
<dbReference type="AlphaFoldDB" id="A0A1I5NGR1"/>
<proteinExistence type="predicted"/>
<dbReference type="Proteomes" id="UP000183769">
    <property type="component" value="Unassembled WGS sequence"/>
</dbReference>
<name>A0A1I5NGR1_9EURY</name>
<feature type="region of interest" description="Disordered" evidence="1">
    <location>
        <begin position="73"/>
        <end position="92"/>
    </location>
</feature>
<evidence type="ECO:0000256" key="1">
    <source>
        <dbReference type="SAM" id="MobiDB-lite"/>
    </source>
</evidence>
<reference evidence="3" key="1">
    <citation type="submission" date="2016-10" db="EMBL/GenBank/DDBJ databases">
        <authorList>
            <person name="Varghese N."/>
            <person name="Submissions S."/>
        </authorList>
    </citation>
    <scope>NUCLEOTIDE SEQUENCE [LARGE SCALE GENOMIC DNA]</scope>
    <source>
        <strain evidence="3">CGMCC 1.10329</strain>
    </source>
</reference>
<sequence length="111" mass="12484">MGYLTVWCNNLEKFWGTLMTREAEDYRDPESCDFNYAFTKPFDGHEVEVVTEYRRHSFFLLGSSHVSARAIAQSASTTGSPHATDKGGVDRQKVLKRGVRVGPLSRPFPGL</sequence>
<organism evidence="2 3">
    <name type="scientific">Halolamina pelagica</name>
    <dbReference type="NCBI Taxonomy" id="699431"/>
    <lineage>
        <taxon>Archaea</taxon>
        <taxon>Methanobacteriati</taxon>
        <taxon>Methanobacteriota</taxon>
        <taxon>Stenosarchaea group</taxon>
        <taxon>Halobacteria</taxon>
        <taxon>Halobacteriales</taxon>
        <taxon>Haloferacaceae</taxon>
    </lineage>
</organism>
<keyword evidence="3" id="KW-1185">Reference proteome</keyword>
<dbReference type="EMBL" id="FOXI01000002">
    <property type="protein sequence ID" value="SFP20892.1"/>
    <property type="molecule type" value="Genomic_DNA"/>
</dbReference>